<dbReference type="PROSITE" id="PS00615">
    <property type="entry name" value="C_TYPE_LECTIN_1"/>
    <property type="match status" value="1"/>
</dbReference>
<proteinExistence type="predicted"/>
<feature type="chain" id="PRO_5004200844" evidence="2">
    <location>
        <begin position="17"/>
        <end position="241"/>
    </location>
</feature>
<organism evidence="4 5">
    <name type="scientific">Caenorhabditis elegans</name>
    <dbReference type="NCBI Taxonomy" id="6239"/>
    <lineage>
        <taxon>Eukaryota</taxon>
        <taxon>Metazoa</taxon>
        <taxon>Ecdysozoa</taxon>
        <taxon>Nematoda</taxon>
        <taxon>Chromadorea</taxon>
        <taxon>Rhabditida</taxon>
        <taxon>Rhabditina</taxon>
        <taxon>Rhabditomorpha</taxon>
        <taxon>Rhabditoidea</taxon>
        <taxon>Rhabditidae</taxon>
        <taxon>Peloderinae</taxon>
        <taxon>Caenorhabditis</taxon>
    </lineage>
</organism>
<dbReference type="eggNOG" id="KOG4297">
    <property type="taxonomic scope" value="Eukaryota"/>
</dbReference>
<keyword evidence="2" id="KW-0732">Signal</keyword>
<dbReference type="UCSC" id="T05A7.2">
    <property type="organism name" value="c. elegans"/>
</dbReference>
<dbReference type="PIR" id="T16802">
    <property type="entry name" value="T16802"/>
</dbReference>
<gene>
    <name evidence="4 6" type="primary">clec-140</name>
    <name evidence="4" type="ORF">CELE_T05A7.2</name>
    <name evidence="6" type="ORF">T05A7.2</name>
</gene>
<dbReference type="Gene3D" id="3.10.100.10">
    <property type="entry name" value="Mannose-Binding Protein A, subunit A"/>
    <property type="match status" value="2"/>
</dbReference>
<dbReference type="InParanoid" id="Q22205"/>
<dbReference type="PROSITE" id="PS50041">
    <property type="entry name" value="C_TYPE_LECTIN_2"/>
    <property type="match status" value="1"/>
</dbReference>
<protein>
    <submittedName>
        <fullName evidence="4">C-type lectin domain-containing protein</fullName>
    </submittedName>
</protein>
<dbReference type="AlphaFoldDB" id="Q22205"/>
<feature type="domain" description="C-type lectin" evidence="3">
    <location>
        <begin position="31"/>
        <end position="143"/>
    </location>
</feature>
<evidence type="ECO:0000259" key="3">
    <source>
        <dbReference type="PROSITE" id="PS50041"/>
    </source>
</evidence>
<reference evidence="4 5" key="1">
    <citation type="journal article" date="1998" name="Science">
        <title>Genome sequence of the nematode C. elegans: a platform for investigating biology.</title>
        <authorList>
            <consortium name="The C. elegans sequencing consortium"/>
            <person name="Sulson J.E."/>
            <person name="Waterston R."/>
        </authorList>
    </citation>
    <scope>NUCLEOTIDE SEQUENCE [LARGE SCALE GENOMIC DNA]</scope>
    <source>
        <strain evidence="4 5">Bristol N2</strain>
    </source>
</reference>
<dbReference type="GeneID" id="188082"/>
<dbReference type="HOGENOM" id="CLU_037161_1_0_1"/>
<dbReference type="InterPro" id="IPR001304">
    <property type="entry name" value="C-type_lectin-like"/>
</dbReference>
<dbReference type="PANTHER" id="PTHR22991:SF43">
    <property type="entry name" value="C-TYPE LECTIN-RELATED"/>
    <property type="match status" value="1"/>
</dbReference>
<dbReference type="Proteomes" id="UP000001940">
    <property type="component" value="Chromosome II"/>
</dbReference>
<dbReference type="OrthoDB" id="5838622at2759"/>
<dbReference type="SMR" id="Q22205"/>
<evidence type="ECO:0000313" key="6">
    <source>
        <dbReference type="WormBase" id="T05A7.2"/>
    </source>
</evidence>
<dbReference type="InterPro" id="IPR016186">
    <property type="entry name" value="C-type_lectin-like/link_sf"/>
</dbReference>
<dbReference type="WormBase" id="T05A7.2">
    <property type="protein sequence ID" value="CE02858"/>
    <property type="gene ID" value="WBGene00020220"/>
    <property type="gene designation" value="clec-140"/>
</dbReference>
<dbReference type="Bgee" id="WBGene00020220">
    <property type="expression patterns" value="Expressed in pharyngeal muscle cell (C elegans) and 3 other cell types or tissues"/>
</dbReference>
<dbReference type="InterPro" id="IPR018378">
    <property type="entry name" value="C-type_lectin_CS"/>
</dbReference>
<dbReference type="InterPro" id="IPR050976">
    <property type="entry name" value="Snaclec"/>
</dbReference>
<evidence type="ECO:0000313" key="5">
    <source>
        <dbReference type="Proteomes" id="UP000001940"/>
    </source>
</evidence>
<dbReference type="PaxDb" id="6239-T05A7.2"/>
<dbReference type="AGR" id="WB:WBGene00020220"/>
<dbReference type="RefSeq" id="NP_494826.1">
    <property type="nucleotide sequence ID" value="NM_062425.3"/>
</dbReference>
<dbReference type="SMART" id="SM00034">
    <property type="entry name" value="CLECT"/>
    <property type="match status" value="1"/>
</dbReference>
<dbReference type="KEGG" id="cel:CELE_T05A7.2"/>
<sequence length="241" mass="26389">MHFSFIFLVLVYLTFAFGDSLICNNGFTVVNSNKCLKLFSSAVKHRTAEANCASYGGTLVNIRNSIDNRAVTQFVGNIGLSFWIGVYCLESNNPSSCYFDDDLGTDTAFNNFAKGFPNTDIGGCVYSATSGSLAGQWISSECDNVEMAYVCEIPMTRADSCAHNYNGYCYIMSHENSTSPILSFNDAYKSCQDNCANLVSIHSRRELSYIQGIYSPFNISSVTIGGLSTAPMAPYWSDLSH</sequence>
<keyword evidence="1" id="KW-1015">Disulfide bond</keyword>
<dbReference type="OMA" id="IMSHENS"/>
<dbReference type="EMBL" id="BX284602">
    <property type="protein sequence ID" value="CCD69220.1"/>
    <property type="molecule type" value="Genomic_DNA"/>
</dbReference>
<dbReference type="PhylomeDB" id="Q22205"/>
<dbReference type="CTD" id="188082"/>
<dbReference type="SUPFAM" id="SSF56436">
    <property type="entry name" value="C-type lectin-like"/>
    <property type="match status" value="2"/>
</dbReference>
<dbReference type="Pfam" id="PF00059">
    <property type="entry name" value="Lectin_C"/>
    <property type="match status" value="1"/>
</dbReference>
<evidence type="ECO:0000256" key="1">
    <source>
        <dbReference type="ARBA" id="ARBA00023157"/>
    </source>
</evidence>
<evidence type="ECO:0000313" key="4">
    <source>
        <dbReference type="EMBL" id="CCD69220.1"/>
    </source>
</evidence>
<name>Q22205_CAEEL</name>
<evidence type="ECO:0000256" key="2">
    <source>
        <dbReference type="SAM" id="SignalP"/>
    </source>
</evidence>
<accession>Q22205</accession>
<dbReference type="PANTHER" id="PTHR22991">
    <property type="entry name" value="PROTEIN CBG13490"/>
    <property type="match status" value="1"/>
</dbReference>
<dbReference type="InterPro" id="IPR016187">
    <property type="entry name" value="CTDL_fold"/>
</dbReference>
<dbReference type="CDD" id="cd00037">
    <property type="entry name" value="CLECT"/>
    <property type="match status" value="2"/>
</dbReference>
<keyword evidence="5" id="KW-1185">Reference proteome</keyword>
<feature type="signal peptide" evidence="2">
    <location>
        <begin position="1"/>
        <end position="16"/>
    </location>
</feature>